<protein>
    <submittedName>
        <fullName evidence="2">Os10g0382600 protein</fullName>
    </submittedName>
</protein>
<feature type="compositionally biased region" description="Low complexity" evidence="1">
    <location>
        <begin position="1"/>
        <end position="12"/>
    </location>
</feature>
<feature type="region of interest" description="Disordered" evidence="1">
    <location>
        <begin position="37"/>
        <end position="70"/>
    </location>
</feature>
<dbReference type="AlphaFoldDB" id="A0A0P0XTY5"/>
<accession>A0A0P0XTY5</accession>
<sequence length="232" mass="25269">PPSPARAASALPSRRRVHRGHGRRVHLRRCRVAVSEASRHLRLSHRRRRAPPLPTATSGRRRPDPAAFPSQHAVAVTERAASASRRCCRPPGPAAFDGRRLDPASVLSGHADLTARVPSSPHPLTLPLPLPLTAPVRIPLRCRSPRDEHRHGCIFPAAATSSRRRQRLLGVGSVVHRRAMAFGDEVAQQLWAGKTCVLVGGAVERNFTIVTSSSFSAWRIQSSLSVQSFVGK</sequence>
<dbReference type="PaxDb" id="39947-A0A0P0XTY5"/>
<evidence type="ECO:0000313" key="2">
    <source>
        <dbReference type="EMBL" id="BAT10633.1"/>
    </source>
</evidence>
<name>A0A0P0XTY5_ORYSJ</name>
<dbReference type="Proteomes" id="UP000059680">
    <property type="component" value="Chromosome 10"/>
</dbReference>
<dbReference type="InParanoid" id="A0A0P0XTY5"/>
<feature type="compositionally biased region" description="Basic residues" evidence="1">
    <location>
        <begin position="40"/>
        <end position="50"/>
    </location>
</feature>
<gene>
    <name evidence="2" type="ordered locus">Os10g0382600</name>
    <name evidence="2" type="ORF">OSNPB_100382600</name>
</gene>
<reference evidence="2 3" key="2">
    <citation type="journal article" date="2013" name="Plant Cell Physiol.">
        <title>Rice Annotation Project Database (RAP-DB): an integrative and interactive database for rice genomics.</title>
        <authorList>
            <person name="Sakai H."/>
            <person name="Lee S.S."/>
            <person name="Tanaka T."/>
            <person name="Numa H."/>
            <person name="Kim J."/>
            <person name="Kawahara Y."/>
            <person name="Wakimoto H."/>
            <person name="Yang C.C."/>
            <person name="Iwamoto M."/>
            <person name="Abe T."/>
            <person name="Yamada Y."/>
            <person name="Muto A."/>
            <person name="Inokuchi H."/>
            <person name="Ikemura T."/>
            <person name="Matsumoto T."/>
            <person name="Sasaki T."/>
            <person name="Itoh T."/>
        </authorList>
    </citation>
    <scope>NUCLEOTIDE SEQUENCE [LARGE SCALE GENOMIC DNA]</scope>
    <source>
        <strain evidence="3">cv. Nipponbare</strain>
    </source>
</reference>
<keyword evidence="3" id="KW-1185">Reference proteome</keyword>
<dbReference type="EMBL" id="AP014966">
    <property type="protein sequence ID" value="BAT10633.1"/>
    <property type="molecule type" value="Genomic_DNA"/>
</dbReference>
<feature type="non-terminal residue" evidence="2">
    <location>
        <position position="232"/>
    </location>
</feature>
<dbReference type="STRING" id="39947.A0A0P0XTY5"/>
<proteinExistence type="predicted"/>
<reference evidence="3" key="1">
    <citation type="journal article" date="2005" name="Nature">
        <title>The map-based sequence of the rice genome.</title>
        <authorList>
            <consortium name="International rice genome sequencing project (IRGSP)"/>
            <person name="Matsumoto T."/>
            <person name="Wu J."/>
            <person name="Kanamori H."/>
            <person name="Katayose Y."/>
            <person name="Fujisawa M."/>
            <person name="Namiki N."/>
            <person name="Mizuno H."/>
            <person name="Yamamoto K."/>
            <person name="Antonio B.A."/>
            <person name="Baba T."/>
            <person name="Sakata K."/>
            <person name="Nagamura Y."/>
            <person name="Aoki H."/>
            <person name="Arikawa K."/>
            <person name="Arita K."/>
            <person name="Bito T."/>
            <person name="Chiden Y."/>
            <person name="Fujitsuka N."/>
            <person name="Fukunaka R."/>
            <person name="Hamada M."/>
            <person name="Harada C."/>
            <person name="Hayashi A."/>
            <person name="Hijishita S."/>
            <person name="Honda M."/>
            <person name="Hosokawa S."/>
            <person name="Ichikawa Y."/>
            <person name="Idonuma A."/>
            <person name="Iijima M."/>
            <person name="Ikeda M."/>
            <person name="Ikeno M."/>
            <person name="Ito K."/>
            <person name="Ito S."/>
            <person name="Ito T."/>
            <person name="Ito Y."/>
            <person name="Ito Y."/>
            <person name="Iwabuchi A."/>
            <person name="Kamiya K."/>
            <person name="Karasawa W."/>
            <person name="Kurita K."/>
            <person name="Katagiri S."/>
            <person name="Kikuta A."/>
            <person name="Kobayashi H."/>
            <person name="Kobayashi N."/>
            <person name="Machita K."/>
            <person name="Maehara T."/>
            <person name="Masukawa M."/>
            <person name="Mizubayashi T."/>
            <person name="Mukai Y."/>
            <person name="Nagasaki H."/>
            <person name="Nagata Y."/>
            <person name="Naito S."/>
            <person name="Nakashima M."/>
            <person name="Nakama Y."/>
            <person name="Nakamichi Y."/>
            <person name="Nakamura M."/>
            <person name="Meguro A."/>
            <person name="Negishi M."/>
            <person name="Ohta I."/>
            <person name="Ohta T."/>
            <person name="Okamoto M."/>
            <person name="Ono N."/>
            <person name="Saji S."/>
            <person name="Sakaguchi M."/>
            <person name="Sakai K."/>
            <person name="Shibata M."/>
            <person name="Shimokawa T."/>
            <person name="Song J."/>
            <person name="Takazaki Y."/>
            <person name="Terasawa K."/>
            <person name="Tsugane M."/>
            <person name="Tsuji K."/>
            <person name="Ueda S."/>
            <person name="Waki K."/>
            <person name="Yamagata H."/>
            <person name="Yamamoto M."/>
            <person name="Yamamoto S."/>
            <person name="Yamane H."/>
            <person name="Yoshiki S."/>
            <person name="Yoshihara R."/>
            <person name="Yukawa K."/>
            <person name="Zhong H."/>
            <person name="Yano M."/>
            <person name="Yuan Q."/>
            <person name="Ouyang S."/>
            <person name="Liu J."/>
            <person name="Jones K.M."/>
            <person name="Gansberger K."/>
            <person name="Moffat K."/>
            <person name="Hill J."/>
            <person name="Bera J."/>
            <person name="Fadrosh D."/>
            <person name="Jin S."/>
            <person name="Johri S."/>
            <person name="Kim M."/>
            <person name="Overton L."/>
            <person name="Reardon M."/>
            <person name="Tsitrin T."/>
            <person name="Vuong H."/>
            <person name="Weaver B."/>
            <person name="Ciecko A."/>
            <person name="Tallon L."/>
            <person name="Jackson J."/>
            <person name="Pai G."/>
            <person name="Aken S.V."/>
            <person name="Utterback T."/>
            <person name="Reidmuller S."/>
            <person name="Feldblyum T."/>
            <person name="Hsiao J."/>
            <person name="Zismann V."/>
            <person name="Iobst S."/>
            <person name="de Vazeille A.R."/>
            <person name="Buell C.R."/>
            <person name="Ying K."/>
            <person name="Li Y."/>
            <person name="Lu T."/>
            <person name="Huang Y."/>
            <person name="Zhao Q."/>
            <person name="Feng Q."/>
            <person name="Zhang L."/>
            <person name="Zhu J."/>
            <person name="Weng Q."/>
            <person name="Mu J."/>
            <person name="Lu Y."/>
            <person name="Fan D."/>
            <person name="Liu Y."/>
            <person name="Guan J."/>
            <person name="Zhang Y."/>
            <person name="Yu S."/>
            <person name="Liu X."/>
            <person name="Zhang Y."/>
            <person name="Hong G."/>
            <person name="Han B."/>
            <person name="Choisne N."/>
            <person name="Demange N."/>
            <person name="Orjeda G."/>
            <person name="Samain S."/>
            <person name="Cattolico L."/>
            <person name="Pelletier E."/>
            <person name="Couloux A."/>
            <person name="Segurens B."/>
            <person name="Wincker P."/>
            <person name="D'Hont A."/>
            <person name="Scarpelli C."/>
            <person name="Weissenbach J."/>
            <person name="Salanoubat M."/>
            <person name="Quetier F."/>
            <person name="Yu Y."/>
            <person name="Kim H.R."/>
            <person name="Rambo T."/>
            <person name="Currie J."/>
            <person name="Collura K."/>
            <person name="Luo M."/>
            <person name="Yang T."/>
            <person name="Ammiraju J.S.S."/>
            <person name="Engler F."/>
            <person name="Soderlund C."/>
            <person name="Wing R.A."/>
            <person name="Palmer L.E."/>
            <person name="de la Bastide M."/>
            <person name="Spiegel L."/>
            <person name="Nascimento L."/>
            <person name="Zutavern T."/>
            <person name="O'Shaughnessy A."/>
            <person name="Dike S."/>
            <person name="Dedhia N."/>
            <person name="Preston R."/>
            <person name="Balija V."/>
            <person name="McCombie W.R."/>
            <person name="Chow T."/>
            <person name="Chen H."/>
            <person name="Chung M."/>
            <person name="Chen C."/>
            <person name="Shaw J."/>
            <person name="Wu H."/>
            <person name="Hsiao K."/>
            <person name="Chao Y."/>
            <person name="Chu M."/>
            <person name="Cheng C."/>
            <person name="Hour A."/>
            <person name="Lee P."/>
            <person name="Lin S."/>
            <person name="Lin Y."/>
            <person name="Liou J."/>
            <person name="Liu S."/>
            <person name="Hsing Y."/>
            <person name="Raghuvanshi S."/>
            <person name="Mohanty A."/>
            <person name="Bharti A.K."/>
            <person name="Gaur A."/>
            <person name="Gupta V."/>
            <person name="Kumar D."/>
            <person name="Ravi V."/>
            <person name="Vij S."/>
            <person name="Kapur A."/>
            <person name="Khurana P."/>
            <person name="Khurana P."/>
            <person name="Khurana J.P."/>
            <person name="Tyagi A.K."/>
            <person name="Gaikwad K."/>
            <person name="Singh A."/>
            <person name="Dalal V."/>
            <person name="Srivastava S."/>
            <person name="Dixit A."/>
            <person name="Pal A.K."/>
            <person name="Ghazi I.A."/>
            <person name="Yadav M."/>
            <person name="Pandit A."/>
            <person name="Bhargava A."/>
            <person name="Sureshbabu K."/>
            <person name="Batra K."/>
            <person name="Sharma T.R."/>
            <person name="Mohapatra T."/>
            <person name="Singh N.K."/>
            <person name="Messing J."/>
            <person name="Nelson A.B."/>
            <person name="Fuks G."/>
            <person name="Kavchok S."/>
            <person name="Keizer G."/>
            <person name="Linton E."/>
            <person name="Llaca V."/>
            <person name="Song R."/>
            <person name="Tanyolac B."/>
            <person name="Young S."/>
            <person name="Ho-Il K."/>
            <person name="Hahn J.H."/>
            <person name="Sangsakoo G."/>
            <person name="Vanavichit A."/>
            <person name="de Mattos Luiz.A.T."/>
            <person name="Zimmer P.D."/>
            <person name="Malone G."/>
            <person name="Dellagostin O."/>
            <person name="de Oliveira A.C."/>
            <person name="Bevan M."/>
            <person name="Bancroft I."/>
            <person name="Minx P."/>
            <person name="Cordum H."/>
            <person name="Wilson R."/>
            <person name="Cheng Z."/>
            <person name="Jin W."/>
            <person name="Jiang J."/>
            <person name="Leong S.A."/>
            <person name="Iwama H."/>
            <person name="Gojobori T."/>
            <person name="Itoh T."/>
            <person name="Niimura Y."/>
            <person name="Fujii Y."/>
            <person name="Habara T."/>
            <person name="Sakai H."/>
            <person name="Sato Y."/>
            <person name="Wilson G."/>
            <person name="Kumar K."/>
            <person name="McCouch S."/>
            <person name="Juretic N."/>
            <person name="Hoen D."/>
            <person name="Wright S."/>
            <person name="Bruskiewich R."/>
            <person name="Bureau T."/>
            <person name="Miyao A."/>
            <person name="Hirochika H."/>
            <person name="Nishikawa T."/>
            <person name="Kadowaki K."/>
            <person name="Sugiura M."/>
            <person name="Burr B."/>
            <person name="Sasaki T."/>
        </authorList>
    </citation>
    <scope>NUCLEOTIDE SEQUENCE [LARGE SCALE GENOMIC DNA]</scope>
    <source>
        <strain evidence="3">cv. Nipponbare</strain>
    </source>
</reference>
<organism evidence="2 3">
    <name type="scientific">Oryza sativa subsp. japonica</name>
    <name type="common">Rice</name>
    <dbReference type="NCBI Taxonomy" id="39947"/>
    <lineage>
        <taxon>Eukaryota</taxon>
        <taxon>Viridiplantae</taxon>
        <taxon>Streptophyta</taxon>
        <taxon>Embryophyta</taxon>
        <taxon>Tracheophyta</taxon>
        <taxon>Spermatophyta</taxon>
        <taxon>Magnoliopsida</taxon>
        <taxon>Liliopsida</taxon>
        <taxon>Poales</taxon>
        <taxon>Poaceae</taxon>
        <taxon>BOP clade</taxon>
        <taxon>Oryzoideae</taxon>
        <taxon>Oryzeae</taxon>
        <taxon>Oryzinae</taxon>
        <taxon>Oryza</taxon>
        <taxon>Oryza sativa</taxon>
    </lineage>
</organism>
<feature type="compositionally biased region" description="Basic residues" evidence="1">
    <location>
        <begin position="13"/>
        <end position="23"/>
    </location>
</feature>
<evidence type="ECO:0000313" key="3">
    <source>
        <dbReference type="Proteomes" id="UP000059680"/>
    </source>
</evidence>
<reference evidence="2 3" key="3">
    <citation type="journal article" date="2013" name="Rice">
        <title>Improvement of the Oryza sativa Nipponbare reference genome using next generation sequence and optical map data.</title>
        <authorList>
            <person name="Kawahara Y."/>
            <person name="de la Bastide M."/>
            <person name="Hamilton J.P."/>
            <person name="Kanamori H."/>
            <person name="McCombie W.R."/>
            <person name="Ouyang S."/>
            <person name="Schwartz D.C."/>
            <person name="Tanaka T."/>
            <person name="Wu J."/>
            <person name="Zhou S."/>
            <person name="Childs K.L."/>
            <person name="Davidson R.M."/>
            <person name="Lin H."/>
            <person name="Quesada-Ocampo L."/>
            <person name="Vaillancourt B."/>
            <person name="Sakai H."/>
            <person name="Lee S.S."/>
            <person name="Kim J."/>
            <person name="Numa H."/>
            <person name="Itoh T."/>
            <person name="Buell C.R."/>
            <person name="Matsumoto T."/>
        </authorList>
    </citation>
    <scope>NUCLEOTIDE SEQUENCE [LARGE SCALE GENOMIC DNA]</scope>
    <source>
        <strain evidence="3">cv. Nipponbare</strain>
    </source>
</reference>
<dbReference type="Gramene" id="Os10t0382600-01">
    <property type="protein sequence ID" value="Os10t0382600-01"/>
    <property type="gene ID" value="Os10g0382600"/>
</dbReference>
<feature type="region of interest" description="Disordered" evidence="1">
    <location>
        <begin position="1"/>
        <end position="23"/>
    </location>
</feature>
<evidence type="ECO:0000256" key="1">
    <source>
        <dbReference type="SAM" id="MobiDB-lite"/>
    </source>
</evidence>